<sequence length="184" mass="20821">MKKAIKSELDPVIGPVLRQVESSDSESNEDIELVCRFPHYQQPSQRAVGLSHDAETFVPSLRNQEREPEQEEVEADIMDIVPEADGEDNTAELGESLQDSSEELASEEDDPGLMPAVNHPQRERCRPRMLTYGALDEPTVVEVGVENLQVTMSPAYKRLWRPWMVSDTELTSVSHTLARHKKKR</sequence>
<comment type="caution">
    <text evidence="2">The sequence shown here is derived from an EMBL/GenBank/DDBJ whole genome shotgun (WGS) entry which is preliminary data.</text>
</comment>
<name>A0AAV1QB48_SCOSC</name>
<organism evidence="2 3">
    <name type="scientific">Scomber scombrus</name>
    <name type="common">Atlantic mackerel</name>
    <name type="synonym">Scomber vernalis</name>
    <dbReference type="NCBI Taxonomy" id="13677"/>
    <lineage>
        <taxon>Eukaryota</taxon>
        <taxon>Metazoa</taxon>
        <taxon>Chordata</taxon>
        <taxon>Craniata</taxon>
        <taxon>Vertebrata</taxon>
        <taxon>Euteleostomi</taxon>
        <taxon>Actinopterygii</taxon>
        <taxon>Neopterygii</taxon>
        <taxon>Teleostei</taxon>
        <taxon>Neoteleostei</taxon>
        <taxon>Acanthomorphata</taxon>
        <taxon>Pelagiaria</taxon>
        <taxon>Scombriformes</taxon>
        <taxon>Scombridae</taxon>
        <taxon>Scomber</taxon>
    </lineage>
</organism>
<protein>
    <submittedName>
        <fullName evidence="2">Uncharacterized protein</fullName>
    </submittedName>
</protein>
<proteinExistence type="predicted"/>
<reference evidence="2 3" key="1">
    <citation type="submission" date="2024-01" db="EMBL/GenBank/DDBJ databases">
        <authorList>
            <person name="Alioto T."/>
            <person name="Alioto T."/>
            <person name="Gomez Garrido J."/>
        </authorList>
    </citation>
    <scope>NUCLEOTIDE SEQUENCE [LARGE SCALE GENOMIC DNA]</scope>
</reference>
<evidence type="ECO:0000256" key="1">
    <source>
        <dbReference type="SAM" id="MobiDB-lite"/>
    </source>
</evidence>
<feature type="region of interest" description="Disordered" evidence="1">
    <location>
        <begin position="83"/>
        <end position="119"/>
    </location>
</feature>
<evidence type="ECO:0000313" key="3">
    <source>
        <dbReference type="Proteomes" id="UP001314229"/>
    </source>
</evidence>
<dbReference type="Proteomes" id="UP001314229">
    <property type="component" value="Unassembled WGS sequence"/>
</dbReference>
<dbReference type="EMBL" id="CAWUFR010000730">
    <property type="protein sequence ID" value="CAK6980760.1"/>
    <property type="molecule type" value="Genomic_DNA"/>
</dbReference>
<dbReference type="AlphaFoldDB" id="A0AAV1QB48"/>
<feature type="compositionally biased region" description="Acidic residues" evidence="1">
    <location>
        <begin position="100"/>
        <end position="111"/>
    </location>
</feature>
<evidence type="ECO:0000313" key="2">
    <source>
        <dbReference type="EMBL" id="CAK6980760.1"/>
    </source>
</evidence>
<keyword evidence="3" id="KW-1185">Reference proteome</keyword>
<accession>A0AAV1QB48</accession>
<gene>
    <name evidence="2" type="ORF">FSCOSCO3_A010822</name>
</gene>